<feature type="repeat" description="ANK" evidence="6">
    <location>
        <begin position="1767"/>
        <end position="1799"/>
    </location>
</feature>
<dbReference type="Gene3D" id="1.25.40.20">
    <property type="entry name" value="Ankyrin repeat-containing domain"/>
    <property type="match status" value="5"/>
</dbReference>
<feature type="zinc finger region" description="TRAF-type" evidence="7">
    <location>
        <begin position="663"/>
        <end position="707"/>
    </location>
</feature>
<evidence type="ECO:0000256" key="3">
    <source>
        <dbReference type="ARBA" id="ARBA00022771"/>
    </source>
</evidence>
<dbReference type="PANTHER" id="PTHR24198">
    <property type="entry name" value="ANKYRIN REPEAT AND PROTEIN KINASE DOMAIN-CONTAINING PROTEIN"/>
    <property type="match status" value="1"/>
</dbReference>
<name>A0A6G0WJD0_9STRA</name>
<keyword evidence="3 7" id="KW-0863">Zinc-finger</keyword>
<feature type="zinc finger region" description="TRAF-type" evidence="7">
    <location>
        <begin position="856"/>
        <end position="911"/>
    </location>
</feature>
<dbReference type="PANTHER" id="PTHR24198:SF165">
    <property type="entry name" value="ANKYRIN REPEAT-CONTAINING PROTEIN-RELATED"/>
    <property type="match status" value="1"/>
</dbReference>
<organism evidence="10 11">
    <name type="scientific">Aphanomyces euteiches</name>
    <dbReference type="NCBI Taxonomy" id="100861"/>
    <lineage>
        <taxon>Eukaryota</taxon>
        <taxon>Sar</taxon>
        <taxon>Stramenopiles</taxon>
        <taxon>Oomycota</taxon>
        <taxon>Saprolegniomycetes</taxon>
        <taxon>Saprolegniales</taxon>
        <taxon>Verrucalvaceae</taxon>
        <taxon>Aphanomyces</taxon>
    </lineage>
</organism>
<reference evidence="10 11" key="1">
    <citation type="submission" date="2019-07" db="EMBL/GenBank/DDBJ databases">
        <title>Genomics analysis of Aphanomyces spp. identifies a new class of oomycete effector associated with host adaptation.</title>
        <authorList>
            <person name="Gaulin E."/>
        </authorList>
    </citation>
    <scope>NUCLEOTIDE SEQUENCE [LARGE SCALE GENOMIC DNA]</scope>
    <source>
        <strain evidence="10 11">ATCC 201684</strain>
    </source>
</reference>
<evidence type="ECO:0000313" key="10">
    <source>
        <dbReference type="EMBL" id="KAF0727339.1"/>
    </source>
</evidence>
<gene>
    <name evidence="10" type="ORF">Ae201684_014599</name>
</gene>
<evidence type="ECO:0000259" key="9">
    <source>
        <dbReference type="PROSITE" id="PS50145"/>
    </source>
</evidence>
<dbReference type="Pfam" id="PF02176">
    <property type="entry name" value="zf-TRAF"/>
    <property type="match status" value="1"/>
</dbReference>
<keyword evidence="1 7" id="KW-0479">Metal-binding</keyword>
<dbReference type="Pfam" id="PF12796">
    <property type="entry name" value="Ank_2"/>
    <property type="match status" value="4"/>
</dbReference>
<dbReference type="InterPro" id="IPR013083">
    <property type="entry name" value="Znf_RING/FYVE/PHD"/>
</dbReference>
<keyword evidence="11" id="KW-1185">Reference proteome</keyword>
<dbReference type="GO" id="GO:0008270">
    <property type="term" value="F:zinc ion binding"/>
    <property type="evidence" value="ECO:0007669"/>
    <property type="project" value="UniProtKB-KW"/>
</dbReference>
<feature type="domain" description="TRAF-type" evidence="9">
    <location>
        <begin position="718"/>
        <end position="762"/>
    </location>
</feature>
<evidence type="ECO:0000256" key="2">
    <source>
        <dbReference type="ARBA" id="ARBA00022737"/>
    </source>
</evidence>
<feature type="repeat" description="ANK" evidence="6">
    <location>
        <begin position="48"/>
        <end position="80"/>
    </location>
</feature>
<dbReference type="SMART" id="SM00248">
    <property type="entry name" value="ANK"/>
    <property type="match status" value="13"/>
</dbReference>
<feature type="domain" description="TRAF-type" evidence="9">
    <location>
        <begin position="663"/>
        <end position="707"/>
    </location>
</feature>
<keyword evidence="5 6" id="KW-0040">ANK repeat</keyword>
<keyword evidence="8" id="KW-0175">Coiled coil</keyword>
<dbReference type="InterPro" id="IPR002110">
    <property type="entry name" value="Ankyrin_rpt"/>
</dbReference>
<dbReference type="VEuPathDB" id="FungiDB:AeMF1_008231"/>
<sequence>MIDSGRAGVDDETPEGETPVLAAIASNNAVALDLLLNRGAQVNRFSCHGYTPLMKAAAAKSEASVLTLLRHGADLFVKDPHNKIALDWARLANHEGVVQQLELAIHQHNCTRRIDQAKDETQRRNADLLERNAQLCASMADALSRGNDEIRQLIRVNDDLTIDLFTQARGESSSPFFLDYETKLGWTALTKAAAHGDFPIVELLVRHGADVNLETRLRHTPLTWAAYSGHKEIVQCLLQCGADVLKKTREGKTALIHACRNNQTVIVSILISNYHQVCIGPTTKKDYVDEKTPEWHNVFLDALLSTDVENKCALAHAEEQGHDTVIALLQQAIDRAKEHHDHVEHLKAKTMTVACSLGCGFEHAKDLMKYHEETQCPHRSIECEECKTTLRSMDLDLHKRRDCPRRQVTCINLQYGCSVSLSLNDMQVHETEHCHHRDAFCRLDCGKRLRWNARDAHEAHDCPLRPIYCFSDEHYAWDCPKQTKQCPLGCGESMEAQYAFGHQESNCGFCPRRPIRCNWDLCGKKITLFGRTDAAVQMRSDDVAVSETMPLTLEGVRQRISRLEAFISDGGLLSKVKPRESHPFLTKWLGRRIEQSKELLEKLHYEASTRGLVLRYDPTTQSHLISVDNTSMWMNLNHTYFAPDEDILDWDCGWMVAQVRELHENTSCVHKVVTCPLGCGQLCEQHQMASHTKDRCLKRVLACRLGCGLVMAVDLLLAHEDSQCTNSHVFCPHCHEKLVQKALPDHVRDVCIQFPRPCRLTCGTLVPLADVSDHESTFCPKRIIKCTDCHQPNFAKDMAAHQSFECAYRQVGPCELGCGTALCFNQIQLHISTQCLHRLVPCPQCQLNIRLVDFDSHAQFLCPERILFCHKGCGVRVCESDLTRHEAEDCLHRPTVCPLECRIICAASTLQRHMQAECPRRLLACPNRCNLRVAAVEMAFHLKNCDHRMVACGAGSQMCARPLKVWIKRDGTLDRCLEHHEHGFMWALKTSDVDSILVFLHRMSPSVLDEEFGTGFTPLTLVAAKGDAYLVRRLLQQGANVNLESSRGRTPLGEATLGQHFDIVAMLIEHRAVVGYTNRHGLTTMSIATQVRHEGILDLLSKRLRLETLQKELFLAIATSDYDTIESLVAGGDMAYRENHAWHLAEELKASQAALEDIRVPLVDQMEIVNVAIADSEAKQMRVVKLIDLVEYNTAQLDHVLKKEVKLQELREALEQKVKAMIRSITTKDIVLIVSQTDPSQSTQVVLKAVALFNGVIPRAKRSTQQGAFSDKEWWEATQAMLMDRQFLRKLMNLKELDIPPDVLFKVRRECLKNNSYPTVEAFLSTEELVDKPPLTPFLALATWVRGVEMHQKSKAEARSLSEKKAALEDELESLQTELDLATFHMKSAHRSLPSRQEELDRLIALETKAAADFNLKKRRVEVCELLAFTSLNGHTPLSFASAVGNERAVRILLSRGANASYSDPERHLAARVLQHAMRKYVQQNKLKGNDAMAASITNYLSLTTLFKALRRYRQSIRIALHEAAYNGHADMLPLLIDSGGAPSWHRSFVEPIAAFPGDMQWKPNNVPGMGVWILHFEDKPWSLKESFELGQSRLTRPAFRLRWDSTTFHDDTQVELERVLATSSKRQQLKRDEQLTRKKILRRAQHQNQLHLHFESAIASKDFIAAADLLDQGAFPDHATPDGLTILMQACSEEIYLTNSDGLTVLAVDYLLDRAVNRPSPNHESVSMVTKETFLPLHVAAHYGAVRCGRSLVSRGAEVNSRLTSNGSTALMAAVHSNKDDFVAFLLEQGANVFLKDNQGDTAMAYAARGHHEHPQRRLANAYAGGINDHTIEYGLCRWGCGFIELRDDPQIEDGRIARLKHPLQEHEANECPKRIMECPQHCGLSSPTFAMQQLKVHCNYSCCKSSAA</sequence>
<dbReference type="SUPFAM" id="SSF49599">
    <property type="entry name" value="TRAF domain-like"/>
    <property type="match status" value="1"/>
</dbReference>
<feature type="repeat" description="ANK" evidence="6">
    <location>
        <begin position="184"/>
        <end position="216"/>
    </location>
</feature>
<feature type="repeat" description="ANK" evidence="6">
    <location>
        <begin position="15"/>
        <end position="47"/>
    </location>
</feature>
<feature type="zinc finger region" description="TRAF-type" evidence="7">
    <location>
        <begin position="913"/>
        <end position="959"/>
    </location>
</feature>
<feature type="repeat" description="ANK" evidence="6">
    <location>
        <begin position="1014"/>
        <end position="1046"/>
    </location>
</feature>
<evidence type="ECO:0000256" key="7">
    <source>
        <dbReference type="PROSITE-ProRule" id="PRU00207"/>
    </source>
</evidence>
<dbReference type="InterPro" id="IPR036770">
    <property type="entry name" value="Ankyrin_rpt-contain_sf"/>
</dbReference>
<keyword evidence="4 7" id="KW-0862">Zinc</keyword>
<dbReference type="Gene3D" id="1.20.920.20">
    <property type="match status" value="1"/>
</dbReference>
<comment type="caution">
    <text evidence="10">The sequence shown here is derived from an EMBL/GenBank/DDBJ whole genome shotgun (WGS) entry which is preliminary data.</text>
</comment>
<feature type="zinc finger region" description="TRAF-type" evidence="7">
    <location>
        <begin position="371"/>
        <end position="427"/>
    </location>
</feature>
<feature type="domain" description="TRAF-type" evidence="9">
    <location>
        <begin position="913"/>
        <end position="959"/>
    </location>
</feature>
<dbReference type="SUPFAM" id="SSF48403">
    <property type="entry name" value="Ankyrin repeat"/>
    <property type="match status" value="3"/>
</dbReference>
<evidence type="ECO:0000256" key="6">
    <source>
        <dbReference type="PROSITE-ProRule" id="PRU00023"/>
    </source>
</evidence>
<accession>A0A6G0WJD0</accession>
<keyword evidence="2" id="KW-0677">Repeat</keyword>
<evidence type="ECO:0000256" key="1">
    <source>
        <dbReference type="ARBA" id="ARBA00022723"/>
    </source>
</evidence>
<dbReference type="EMBL" id="VJMJ01000198">
    <property type="protein sequence ID" value="KAF0727339.1"/>
    <property type="molecule type" value="Genomic_DNA"/>
</dbReference>
<dbReference type="PROSITE" id="PS50145">
    <property type="entry name" value="ZF_TRAF"/>
    <property type="match status" value="5"/>
</dbReference>
<dbReference type="Gene3D" id="3.30.40.10">
    <property type="entry name" value="Zinc/RING finger domain, C3HC4 (zinc finger)"/>
    <property type="match status" value="7"/>
</dbReference>
<evidence type="ECO:0000313" key="11">
    <source>
        <dbReference type="Proteomes" id="UP000481153"/>
    </source>
</evidence>
<protein>
    <recommendedName>
        <fullName evidence="9">TRAF-type domain-containing protein</fullName>
    </recommendedName>
</protein>
<dbReference type="Proteomes" id="UP000481153">
    <property type="component" value="Unassembled WGS sequence"/>
</dbReference>
<feature type="repeat" description="ANK" evidence="6">
    <location>
        <begin position="217"/>
        <end position="249"/>
    </location>
</feature>
<feature type="coiled-coil region" evidence="8">
    <location>
        <begin position="1351"/>
        <end position="1385"/>
    </location>
</feature>
<evidence type="ECO:0000256" key="8">
    <source>
        <dbReference type="SAM" id="Coils"/>
    </source>
</evidence>
<dbReference type="PROSITE" id="PS50297">
    <property type="entry name" value="ANK_REP_REGION"/>
    <property type="match status" value="7"/>
</dbReference>
<feature type="zinc finger region" description="TRAF-type" evidence="7">
    <location>
        <begin position="718"/>
        <end position="762"/>
    </location>
</feature>
<feature type="repeat" description="ANK" evidence="6">
    <location>
        <begin position="1433"/>
        <end position="1465"/>
    </location>
</feature>
<feature type="repeat" description="ANK" evidence="6">
    <location>
        <begin position="1047"/>
        <end position="1079"/>
    </location>
</feature>
<dbReference type="Pfam" id="PF00023">
    <property type="entry name" value="Ank"/>
    <property type="match status" value="1"/>
</dbReference>
<feature type="domain" description="TRAF-type" evidence="9">
    <location>
        <begin position="856"/>
        <end position="911"/>
    </location>
</feature>
<dbReference type="InterPro" id="IPR001293">
    <property type="entry name" value="Znf_TRAF"/>
</dbReference>
<feature type="domain" description="TRAF-type" evidence="9">
    <location>
        <begin position="371"/>
        <end position="427"/>
    </location>
</feature>
<proteinExistence type="predicted"/>
<dbReference type="PROSITE" id="PS50088">
    <property type="entry name" value="ANK_REPEAT"/>
    <property type="match status" value="9"/>
</dbReference>
<evidence type="ECO:0000256" key="4">
    <source>
        <dbReference type="ARBA" id="ARBA00022833"/>
    </source>
</evidence>
<feature type="repeat" description="ANK" evidence="6">
    <location>
        <begin position="1733"/>
        <end position="1765"/>
    </location>
</feature>
<evidence type="ECO:0000256" key="5">
    <source>
        <dbReference type="ARBA" id="ARBA00023043"/>
    </source>
</evidence>